<evidence type="ECO:0000256" key="3">
    <source>
        <dbReference type="SAM" id="MobiDB-lite"/>
    </source>
</evidence>
<dbReference type="InterPro" id="IPR038499">
    <property type="entry name" value="BRO1_sf"/>
</dbReference>
<evidence type="ECO:0000313" key="6">
    <source>
        <dbReference type="Proteomes" id="UP000001072"/>
    </source>
</evidence>
<evidence type="ECO:0000313" key="5">
    <source>
        <dbReference type="EMBL" id="EGG05143.1"/>
    </source>
</evidence>
<dbReference type="InParanoid" id="F4RR33"/>
<dbReference type="STRING" id="747676.F4RR33"/>
<feature type="region of interest" description="Disordered" evidence="3">
    <location>
        <begin position="422"/>
        <end position="449"/>
    </location>
</feature>
<dbReference type="EMBL" id="GL883114">
    <property type="protein sequence ID" value="EGG05143.1"/>
    <property type="molecule type" value="Genomic_DNA"/>
</dbReference>
<proteinExistence type="inferred from homology"/>
<feature type="domain" description="BRO1" evidence="4">
    <location>
        <begin position="1"/>
        <end position="410"/>
    </location>
</feature>
<sequence>MSFIYELPTPGMVNFYHLLTDPTGSRTGQLAAANASRAAMRTTLKECKRSVGPINWVRVVRALEDYLPHLLGIMKSLEIDDLLMPNEVVFSWRSTLSSRRLKSAPRISLSSFHYELAFVLLTLAFAHSNTAETTIASIGQYELGSETDRRAGDEKLTTAVDALCRASGIFDYLSSQTIPNWEASQPEGGRLLRQSRPPELSSELTAGLAKVSLADAERLAVRRLLSRSVMEHHTTPGAGLPKSHPSPGLLAKLQLNIHTLYSGAFDSLSLVISGSGANAEVSGAFRDYLRDGRQFSLGLGYKWLGIDAGEQSSRYAEAVGWLSLARESLKAVGGGGRTMVVVRNGAIKSERARKKGKTEHELDEVDRFMKAYEQINRTIVVIMKVTFEAVPSSGSLLSRVPGGRAALSPRAYTLPTALQRDFGSNYTPTSGDIAESDEEEEGGGGVDPQYALRDYYY</sequence>
<gene>
    <name evidence="5" type="ORF">MELLADRAFT_88244</name>
</gene>
<name>F4RR33_MELLP</name>
<dbReference type="eggNOG" id="ENOG502QWTM">
    <property type="taxonomic scope" value="Eukaryota"/>
</dbReference>
<dbReference type="InterPro" id="IPR037505">
    <property type="entry name" value="pH-resp_palC"/>
</dbReference>
<dbReference type="InterPro" id="IPR004328">
    <property type="entry name" value="BRO1_dom"/>
</dbReference>
<dbReference type="OrthoDB" id="10266451at2759"/>
<dbReference type="GO" id="GO:0071467">
    <property type="term" value="P:cellular response to pH"/>
    <property type="evidence" value="ECO:0007669"/>
    <property type="project" value="InterPro"/>
</dbReference>
<dbReference type="VEuPathDB" id="FungiDB:MELLADRAFT_88244"/>
<dbReference type="Proteomes" id="UP000001072">
    <property type="component" value="Unassembled WGS sequence"/>
</dbReference>
<dbReference type="KEGG" id="mlr:MELLADRAFT_88244"/>
<evidence type="ECO:0000256" key="2">
    <source>
        <dbReference type="ARBA" id="ARBA00022193"/>
    </source>
</evidence>
<dbReference type="GO" id="GO:0005886">
    <property type="term" value="C:plasma membrane"/>
    <property type="evidence" value="ECO:0007669"/>
    <property type="project" value="TreeGrafter"/>
</dbReference>
<reference evidence="6" key="1">
    <citation type="journal article" date="2011" name="Proc. Natl. Acad. Sci. U.S.A.">
        <title>Obligate biotrophy features unraveled by the genomic analysis of rust fungi.</title>
        <authorList>
            <person name="Duplessis S."/>
            <person name="Cuomo C.A."/>
            <person name="Lin Y.-C."/>
            <person name="Aerts A."/>
            <person name="Tisserant E."/>
            <person name="Veneault-Fourrey C."/>
            <person name="Joly D.L."/>
            <person name="Hacquard S."/>
            <person name="Amselem J."/>
            <person name="Cantarel B.L."/>
            <person name="Chiu R."/>
            <person name="Coutinho P.M."/>
            <person name="Feau N."/>
            <person name="Field M."/>
            <person name="Frey P."/>
            <person name="Gelhaye E."/>
            <person name="Goldberg J."/>
            <person name="Grabherr M.G."/>
            <person name="Kodira C.D."/>
            <person name="Kohler A."/>
            <person name="Kuees U."/>
            <person name="Lindquist E.A."/>
            <person name="Lucas S.M."/>
            <person name="Mago R."/>
            <person name="Mauceli E."/>
            <person name="Morin E."/>
            <person name="Murat C."/>
            <person name="Pangilinan J.L."/>
            <person name="Park R."/>
            <person name="Pearson M."/>
            <person name="Quesneville H."/>
            <person name="Rouhier N."/>
            <person name="Sakthikumar S."/>
            <person name="Salamov A.A."/>
            <person name="Schmutz J."/>
            <person name="Selles B."/>
            <person name="Shapiro H."/>
            <person name="Tanguay P."/>
            <person name="Tuskan G.A."/>
            <person name="Henrissat B."/>
            <person name="Van de Peer Y."/>
            <person name="Rouze P."/>
            <person name="Ellis J.G."/>
            <person name="Dodds P.N."/>
            <person name="Schein J.E."/>
            <person name="Zhong S."/>
            <person name="Hamelin R.C."/>
            <person name="Grigoriev I.V."/>
            <person name="Szabo L.J."/>
            <person name="Martin F."/>
        </authorList>
    </citation>
    <scope>NUCLEOTIDE SEQUENCE [LARGE SCALE GENOMIC DNA]</scope>
    <source>
        <strain evidence="6">98AG31 / pathotype 3-4-7</strain>
    </source>
</reference>
<dbReference type="GeneID" id="18934805"/>
<keyword evidence="6" id="KW-1185">Reference proteome</keyword>
<dbReference type="Pfam" id="PF03097">
    <property type="entry name" value="BRO1"/>
    <property type="match status" value="1"/>
</dbReference>
<accession>F4RR33</accession>
<dbReference type="PANTHER" id="PTHR40463">
    <property type="entry name" value="PH-RESPONSE REGULATOR PROTEIN PALC"/>
    <property type="match status" value="1"/>
</dbReference>
<evidence type="ECO:0000259" key="4">
    <source>
        <dbReference type="PROSITE" id="PS51180"/>
    </source>
</evidence>
<organism evidence="6">
    <name type="scientific">Melampsora larici-populina (strain 98AG31 / pathotype 3-4-7)</name>
    <name type="common">Poplar leaf rust fungus</name>
    <dbReference type="NCBI Taxonomy" id="747676"/>
    <lineage>
        <taxon>Eukaryota</taxon>
        <taxon>Fungi</taxon>
        <taxon>Dikarya</taxon>
        <taxon>Basidiomycota</taxon>
        <taxon>Pucciniomycotina</taxon>
        <taxon>Pucciniomycetes</taxon>
        <taxon>Pucciniales</taxon>
        <taxon>Melampsoraceae</taxon>
        <taxon>Melampsora</taxon>
    </lineage>
</organism>
<dbReference type="Gene3D" id="1.25.40.280">
    <property type="entry name" value="alix/aip1 like domains"/>
    <property type="match status" value="1"/>
</dbReference>
<dbReference type="AlphaFoldDB" id="F4RR33"/>
<dbReference type="RefSeq" id="XP_007411508.1">
    <property type="nucleotide sequence ID" value="XM_007411446.1"/>
</dbReference>
<dbReference type="PANTHER" id="PTHR40463:SF1">
    <property type="entry name" value="PH-RESPONSE REGULATOR PROTEIN PALC"/>
    <property type="match status" value="1"/>
</dbReference>
<dbReference type="PROSITE" id="PS51180">
    <property type="entry name" value="BRO1"/>
    <property type="match status" value="1"/>
</dbReference>
<protein>
    <recommendedName>
        <fullName evidence="2">pH-response regulator protein palC</fullName>
    </recommendedName>
</protein>
<dbReference type="SMART" id="SM01041">
    <property type="entry name" value="BRO1"/>
    <property type="match status" value="1"/>
</dbReference>
<evidence type="ECO:0000256" key="1">
    <source>
        <dbReference type="ARBA" id="ARBA00010997"/>
    </source>
</evidence>
<comment type="similarity">
    <text evidence="1">Belongs to the palC family.</text>
</comment>
<dbReference type="HOGENOM" id="CLU_027723_0_0_1"/>